<keyword evidence="2" id="KW-1185">Reference proteome</keyword>
<gene>
    <name evidence="1" type="ORF">DSO57_1023315</name>
</gene>
<dbReference type="EMBL" id="QTSX02004381">
    <property type="protein sequence ID" value="KAJ9065105.1"/>
    <property type="molecule type" value="Genomic_DNA"/>
</dbReference>
<proteinExistence type="predicted"/>
<comment type="caution">
    <text evidence="1">The sequence shown here is derived from an EMBL/GenBank/DDBJ whole genome shotgun (WGS) entry which is preliminary data.</text>
</comment>
<dbReference type="Proteomes" id="UP001165960">
    <property type="component" value="Unassembled WGS sequence"/>
</dbReference>
<evidence type="ECO:0000313" key="1">
    <source>
        <dbReference type="EMBL" id="KAJ9065105.1"/>
    </source>
</evidence>
<accession>A0ACC2SS24</accession>
<reference evidence="1" key="1">
    <citation type="submission" date="2022-04" db="EMBL/GenBank/DDBJ databases">
        <title>Genome of the entomopathogenic fungus Entomophthora muscae.</title>
        <authorList>
            <person name="Elya C."/>
            <person name="Lovett B.R."/>
            <person name="Lee E."/>
            <person name="Macias A.M."/>
            <person name="Hajek A.E."/>
            <person name="De Bivort B.L."/>
            <person name="Kasson M.T."/>
            <person name="De Fine Licht H.H."/>
            <person name="Stajich J.E."/>
        </authorList>
    </citation>
    <scope>NUCLEOTIDE SEQUENCE</scope>
    <source>
        <strain evidence="1">Berkeley</strain>
    </source>
</reference>
<organism evidence="1 2">
    <name type="scientific">Entomophthora muscae</name>
    <dbReference type="NCBI Taxonomy" id="34485"/>
    <lineage>
        <taxon>Eukaryota</taxon>
        <taxon>Fungi</taxon>
        <taxon>Fungi incertae sedis</taxon>
        <taxon>Zoopagomycota</taxon>
        <taxon>Entomophthoromycotina</taxon>
        <taxon>Entomophthoromycetes</taxon>
        <taxon>Entomophthorales</taxon>
        <taxon>Entomophthoraceae</taxon>
        <taxon>Entomophthora</taxon>
    </lineage>
</organism>
<evidence type="ECO:0000313" key="2">
    <source>
        <dbReference type="Proteomes" id="UP001165960"/>
    </source>
</evidence>
<sequence length="108" mass="12770">MLDLVGNLIPDTTQDDKDCPPKDMVAFVECHIRAFYKVVAHLPRKHFSQKHLFWEALLMGIVFPMYMGVNHACHCNHPLKTPIFKMWYWQESQFLEFMAICKILLQMT</sequence>
<name>A0ACC2SS24_9FUNG</name>
<protein>
    <submittedName>
        <fullName evidence="1">Uncharacterized protein</fullName>
    </submittedName>
</protein>